<dbReference type="AlphaFoldDB" id="B0G2Z7"/>
<dbReference type="Proteomes" id="UP000005359">
    <property type="component" value="Unassembled WGS sequence"/>
</dbReference>
<dbReference type="PaxDb" id="411461-DORFOR_00618"/>
<keyword evidence="1" id="KW-0812">Transmembrane</keyword>
<sequence>MGIILSIFSHIQFLFILIFMSINNSGMPRHSCCEVRVMQLHDIPLI</sequence>
<accession>B0G2Z7</accession>
<proteinExistence type="predicted"/>
<reference evidence="2 3" key="1">
    <citation type="submission" date="2007-10" db="EMBL/GenBank/DDBJ databases">
        <title>Draft genome sequence of Dorea formicigenerans(ATCC 27755).</title>
        <authorList>
            <person name="Sudarsanam P."/>
            <person name="Ley R."/>
            <person name="Guruge J."/>
            <person name="Turnbaugh P.J."/>
            <person name="Mahowald M."/>
            <person name="Liep D."/>
            <person name="Gordon J."/>
        </authorList>
    </citation>
    <scope>NUCLEOTIDE SEQUENCE [LARGE SCALE GENOMIC DNA]</scope>
    <source>
        <strain evidence="2 3">ATCC 27755</strain>
    </source>
</reference>
<reference evidence="2 3" key="2">
    <citation type="submission" date="2007-10" db="EMBL/GenBank/DDBJ databases">
        <authorList>
            <person name="Fulton L."/>
            <person name="Clifton S."/>
            <person name="Fulton B."/>
            <person name="Xu J."/>
            <person name="Minx P."/>
            <person name="Pepin K.H."/>
            <person name="Johnson M."/>
            <person name="Thiruvilangam P."/>
            <person name="Bhonagiri V."/>
            <person name="Nash W.E."/>
            <person name="Wang C."/>
            <person name="Mardis E.R."/>
            <person name="Wilson R.K."/>
        </authorList>
    </citation>
    <scope>NUCLEOTIDE SEQUENCE [LARGE SCALE GENOMIC DNA]</scope>
    <source>
        <strain evidence="2 3">ATCC 27755</strain>
    </source>
</reference>
<comment type="caution">
    <text evidence="2">The sequence shown here is derived from an EMBL/GenBank/DDBJ whole genome shotgun (WGS) entry which is preliminary data.</text>
</comment>
<evidence type="ECO:0000313" key="2">
    <source>
        <dbReference type="EMBL" id="EDR47961.1"/>
    </source>
</evidence>
<feature type="transmembrane region" description="Helical" evidence="1">
    <location>
        <begin position="6"/>
        <end position="22"/>
    </location>
</feature>
<evidence type="ECO:0000313" key="3">
    <source>
        <dbReference type="Proteomes" id="UP000005359"/>
    </source>
</evidence>
<gene>
    <name evidence="2" type="ORF">DORFOR_00618</name>
</gene>
<dbReference type="STRING" id="411461.DORFOR_00618"/>
<keyword evidence="1" id="KW-0472">Membrane</keyword>
<keyword evidence="1" id="KW-1133">Transmembrane helix</keyword>
<organism evidence="2 3">
    <name type="scientific">Dorea formicigenerans ATCC 27755</name>
    <dbReference type="NCBI Taxonomy" id="411461"/>
    <lineage>
        <taxon>Bacteria</taxon>
        <taxon>Bacillati</taxon>
        <taxon>Bacillota</taxon>
        <taxon>Clostridia</taxon>
        <taxon>Lachnospirales</taxon>
        <taxon>Lachnospiraceae</taxon>
        <taxon>Dorea</taxon>
    </lineage>
</organism>
<protein>
    <submittedName>
        <fullName evidence="2">Uncharacterized protein</fullName>
    </submittedName>
</protein>
<evidence type="ECO:0000256" key="1">
    <source>
        <dbReference type="SAM" id="Phobius"/>
    </source>
</evidence>
<dbReference type="EMBL" id="AAXA02000009">
    <property type="protein sequence ID" value="EDR47961.1"/>
    <property type="molecule type" value="Genomic_DNA"/>
</dbReference>
<name>B0G2Z7_9FIRM</name>